<dbReference type="RefSeq" id="WP_393172387.1">
    <property type="nucleotide sequence ID" value="NZ_JBICRM010000026.1"/>
</dbReference>
<keyword evidence="2" id="KW-1185">Reference proteome</keyword>
<name>A0ABW7APH0_9ACTN</name>
<evidence type="ECO:0000313" key="1">
    <source>
        <dbReference type="EMBL" id="MFG1708150.1"/>
    </source>
</evidence>
<reference evidence="1 2" key="1">
    <citation type="submission" date="2024-10" db="EMBL/GenBank/DDBJ databases">
        <authorList>
            <person name="Topkara A.R."/>
            <person name="Saygin H."/>
        </authorList>
    </citation>
    <scope>NUCLEOTIDE SEQUENCE [LARGE SCALE GENOMIC DNA]</scope>
    <source>
        <strain evidence="1 2">M3C6</strain>
    </source>
</reference>
<sequence>MKGLSKERTTFQAWVALQPAWLASGALWPEQGRITVYACVPIGIVLAWAANRLKLPRIPTLFGLVTATAMYLCADKFGIHQAAVLALADAPHKLVVSSAMITMYAAMEIRIWIPGQVKRMATWFAHLVADALKVEIPHPLSDTSIAAPATPDEMGT</sequence>
<dbReference type="EMBL" id="JBICRM010000026">
    <property type="protein sequence ID" value="MFG1708150.1"/>
    <property type="molecule type" value="Genomic_DNA"/>
</dbReference>
<gene>
    <name evidence="1" type="ORF">ACFLIM_33570</name>
</gene>
<comment type="caution">
    <text evidence="1">The sequence shown here is derived from an EMBL/GenBank/DDBJ whole genome shotgun (WGS) entry which is preliminary data.</text>
</comment>
<evidence type="ECO:0000313" key="2">
    <source>
        <dbReference type="Proteomes" id="UP001603978"/>
    </source>
</evidence>
<dbReference type="Proteomes" id="UP001603978">
    <property type="component" value="Unassembled WGS sequence"/>
</dbReference>
<accession>A0ABW7APH0</accession>
<proteinExistence type="predicted"/>
<protein>
    <submittedName>
        <fullName evidence="1">Uncharacterized protein</fullName>
    </submittedName>
</protein>
<organism evidence="1 2">
    <name type="scientific">Nonomuraea marmarensis</name>
    <dbReference type="NCBI Taxonomy" id="3351344"/>
    <lineage>
        <taxon>Bacteria</taxon>
        <taxon>Bacillati</taxon>
        <taxon>Actinomycetota</taxon>
        <taxon>Actinomycetes</taxon>
        <taxon>Streptosporangiales</taxon>
        <taxon>Streptosporangiaceae</taxon>
        <taxon>Nonomuraea</taxon>
    </lineage>
</organism>